<proteinExistence type="predicted"/>
<dbReference type="STRING" id="1121939.L861_00480"/>
<gene>
    <name evidence="2" type="ORF">L861_00480</name>
</gene>
<dbReference type="InterPro" id="IPR025263">
    <property type="entry name" value="YhdP_central"/>
</dbReference>
<sequence length="1291" mass="140764">MSPFRLLLRWAMTLLAIGLTGVAVLLLALRLVASQVDEVRPRLEALLSSRFNANVSMVELGASWHGLDPAVAVNELTVVSRAKGRPLPLLEVAGARMRLDSSGSLRNGLPVVEDARIQGVTIHLYQTPERTWHWPDPAELPPELQPDAKFDLERLDFWVGLLLRQRVEVEDLRLVLHGQERQVTLEAPSLLMTGDRQRAHLEGLLYVEGERDVSLEAALEVLPGRAGLSDFNAALQARMNIDSLVRLAEVLSRNDPVRLDRVSGEAVLWGRWHEGALADARLDLNIPELTMSHDDQTRLALENIHARGQWLRDDGGWQGWLSLLGDEPLLEASADGPSSVSSGFAVPRHWQMAGDATGWQLKSSAFQLDALAAWRSHLPLPDKLSRLLDTLDPRGEVAGLALEHRNGHWKSRAALQEAAVSPWENVPGGGPVDAWVETDDLDGRIRFVGVQDTQLHFPELFNGPMELASAQGEVTWSYDGERATIKGHALEANWREATVQGSFDLETGGGRPGELGLELAFQNVNALDTPLVDWLPVGVLGDELNEWLAQGVAGRVPEGRLSLRQPLYDGIQPEDVSLDLDLRVEDGHLPFAPQWPALENVAGRLRLNDLDLEAQVDQAESRGLWAQDGHVSLVDEKLEVNGNVGGSADDLLAYVSALPFVDLQARNWESRGDLRGTLALSMPLATPDALTLDLDTEVDVPYLRLVPMNLPIHDINGELGYRHRDGQGGLTGTLGGRVFEGPVLARFAPGEQRVSFEGRALANGVLEWAGQGKLDALLTGHFPYSAQLSLGGGNQRLHLDSDLAGLAINLPPPFGKSLPEQTPLSIDADLTDGSVQATLAERMQLRWRTWGQGGQGQIWLETWPETPVWPDAGGWEVNWHTPRLDPRGWVSSLSEMELGEFDASGQTVPDTLRALRLRTECLYIRQRCVGTFFASAYPQNGASHGWRLDLAGSLLEGHVDYRPARTDQGQGFVGSVGVGPVDVTLSRLNLDALLPEPAEAANLLDEIDVAPTPEVFPEWLSGLPAGRLRVGTLERQGRHFGPLTAMWRASPEQLVVAPLGLTIGEVSARGELVWEAAGAGASLTRARLALDGRDLGTALERLAQPISIRNTFTAVDSQLAWPGAPWQFALQRSRGSLDIELHNGRFRYIDSPSAKLIGLLNFDNLLRRLRLDFSDVTRQGTAFDSVNGSATLYGGILETQGPVEIQGPATSFTLNGQVDLARRELDQHLAVTVPLSQNLPLAAVVAGAPVVGGALFIAHRLFGGVIDEATRIHYRVRGPWTSPQIALEGAE</sequence>
<protein>
    <recommendedName>
        <fullName evidence="1">YhdP central domain-containing protein</fullName>
    </recommendedName>
</protein>
<keyword evidence="3" id="KW-1185">Reference proteome</keyword>
<reference evidence="2 3" key="1">
    <citation type="journal article" date="2013" name="Genome Announc.">
        <title>Draft genome sequence of the moderately halophilic gammaproteobacterium Halomonas anticariensis FP35.</title>
        <authorList>
            <person name="Tahrioui A."/>
            <person name="Quesada E."/>
            <person name="Llamas I."/>
        </authorList>
    </citation>
    <scope>NUCLEOTIDE SEQUENCE [LARGE SCALE GENOMIC DNA]</scope>
    <source>
        <strain evidence="3">DSM 16096 / CECT 5854 / LMG 22089 / FP35</strain>
    </source>
</reference>
<dbReference type="EMBL" id="ASTJ01000011">
    <property type="protein sequence ID" value="EPC03805.1"/>
    <property type="molecule type" value="Genomic_DNA"/>
</dbReference>
<evidence type="ECO:0000259" key="1">
    <source>
        <dbReference type="Pfam" id="PF13116"/>
    </source>
</evidence>
<comment type="caution">
    <text evidence="2">The sequence shown here is derived from an EMBL/GenBank/DDBJ whole genome shotgun (WGS) entry which is preliminary data.</text>
</comment>
<dbReference type="InterPro" id="IPR011836">
    <property type="entry name" value="YhdP"/>
</dbReference>
<dbReference type="PANTHER" id="PTHR38690:SF1">
    <property type="entry name" value="PROTEASE"/>
    <property type="match status" value="1"/>
</dbReference>
<name>S2KPG2_LITA3</name>
<evidence type="ECO:0000313" key="2">
    <source>
        <dbReference type="EMBL" id="EPC03805.1"/>
    </source>
</evidence>
<dbReference type="RefSeq" id="WP_016414537.1">
    <property type="nucleotide sequence ID" value="NZ_AUAB01000014.1"/>
</dbReference>
<dbReference type="OrthoDB" id="9762238at2"/>
<feature type="domain" description="YhdP central" evidence="1">
    <location>
        <begin position="1"/>
        <end position="1285"/>
    </location>
</feature>
<accession>S2KPG2</accession>
<organism evidence="2 3">
    <name type="scientific">Litchfieldella anticariensis (strain DSM 16096 / CECT 5854 / CIP 108499 / LMG 22089 / FP35)</name>
    <name type="common">Halomonas anticariensis</name>
    <dbReference type="NCBI Taxonomy" id="1121939"/>
    <lineage>
        <taxon>Bacteria</taxon>
        <taxon>Pseudomonadati</taxon>
        <taxon>Pseudomonadota</taxon>
        <taxon>Gammaproteobacteria</taxon>
        <taxon>Oceanospirillales</taxon>
        <taxon>Halomonadaceae</taxon>
        <taxon>Litchfieldella</taxon>
    </lineage>
</organism>
<evidence type="ECO:0000313" key="3">
    <source>
        <dbReference type="Proteomes" id="UP000014463"/>
    </source>
</evidence>
<dbReference type="eggNOG" id="COG3164">
    <property type="taxonomic scope" value="Bacteria"/>
</dbReference>
<dbReference type="Proteomes" id="UP000014463">
    <property type="component" value="Unassembled WGS sequence"/>
</dbReference>
<dbReference type="PANTHER" id="PTHR38690">
    <property type="entry name" value="PROTEASE-RELATED"/>
    <property type="match status" value="1"/>
</dbReference>
<dbReference type="Pfam" id="PF13116">
    <property type="entry name" value="YhdP"/>
    <property type="match status" value="1"/>
</dbReference>
<dbReference type="PATRIC" id="fig|1121939.11.peg.79"/>